<dbReference type="AlphaFoldDB" id="A0A2M9BUM3"/>
<dbReference type="Proteomes" id="UP000230161">
    <property type="component" value="Unassembled WGS sequence"/>
</dbReference>
<comment type="caution">
    <text evidence="2">The sequence shown here is derived from an EMBL/GenBank/DDBJ whole genome shotgun (WGS) entry which is preliminary data.</text>
</comment>
<feature type="domain" description="AbiEi antitoxin C-terminal" evidence="1">
    <location>
        <begin position="83"/>
        <end position="188"/>
    </location>
</feature>
<proteinExistence type="predicted"/>
<gene>
    <name evidence="2" type="ORF">CLV54_2604</name>
</gene>
<sequence length="337" mass="37555">MHDRTMERHELNLLHTSLLDERQDGASRALRRDAAHGAYVRVARGSYAPADEWHALDPRERHCVRALLRAERLPPRHVLSHVTAAALWGLPIATRWPDDIDVTVDRATGGRSEGQVRRHATGLDDLETRQLDGVTVTSPAQTAVDIALALPLRSSVVVLDAVLSARGGAALATKAELERLLDTMTGRRGIRRARAAVDFADGRAESPGESMSRAVIHELGFPPPILQEAFFDRDGLIGRVDFWWPEHNLIGEFDGMTKYLSPELRGGRTAEQVVVTEKRREDRLRANGPRVARWITDDLRRRGALRAILLSAGLPITHRRPSFVARGPRGQEPYRAR</sequence>
<organism evidence="2 3">
    <name type="scientific">Compostimonas suwonensis</name>
    <dbReference type="NCBI Taxonomy" id="1048394"/>
    <lineage>
        <taxon>Bacteria</taxon>
        <taxon>Bacillati</taxon>
        <taxon>Actinomycetota</taxon>
        <taxon>Actinomycetes</taxon>
        <taxon>Micrococcales</taxon>
        <taxon>Microbacteriaceae</taxon>
        <taxon>Compostimonas</taxon>
    </lineage>
</organism>
<dbReference type="InterPro" id="IPR018547">
    <property type="entry name" value="AbiEi_C"/>
</dbReference>
<name>A0A2M9BUM3_9MICO</name>
<accession>A0A2M9BUM3</accession>
<evidence type="ECO:0000313" key="3">
    <source>
        <dbReference type="Proteomes" id="UP000230161"/>
    </source>
</evidence>
<evidence type="ECO:0000259" key="1">
    <source>
        <dbReference type="Pfam" id="PF09407"/>
    </source>
</evidence>
<reference evidence="2 3" key="1">
    <citation type="submission" date="2017-11" db="EMBL/GenBank/DDBJ databases">
        <title>Genomic Encyclopedia of Archaeal and Bacterial Type Strains, Phase II (KMG-II): From Individual Species to Whole Genera.</title>
        <authorList>
            <person name="Goeker M."/>
        </authorList>
    </citation>
    <scope>NUCLEOTIDE SEQUENCE [LARGE SCALE GENOMIC DNA]</scope>
    <source>
        <strain evidence="2 3">DSM 25625</strain>
    </source>
</reference>
<keyword evidence="3" id="KW-1185">Reference proteome</keyword>
<protein>
    <submittedName>
        <fullName evidence="2">Transcriptional regulator with AbiEi antitoxin domain of type IV toxin-antitoxin system</fullName>
    </submittedName>
</protein>
<dbReference type="EMBL" id="PGFB01000004">
    <property type="protein sequence ID" value="PJJ61656.1"/>
    <property type="molecule type" value="Genomic_DNA"/>
</dbReference>
<evidence type="ECO:0000313" key="2">
    <source>
        <dbReference type="EMBL" id="PJJ61656.1"/>
    </source>
</evidence>
<dbReference type="Pfam" id="PF09407">
    <property type="entry name" value="AbiEi_1"/>
    <property type="match status" value="1"/>
</dbReference>